<evidence type="ECO:0000313" key="2">
    <source>
        <dbReference type="Proteomes" id="UP000179076"/>
    </source>
</evidence>
<dbReference type="AlphaFoldDB" id="A0A1F6V2N0"/>
<dbReference type="Proteomes" id="UP000179076">
    <property type="component" value="Unassembled WGS sequence"/>
</dbReference>
<organism evidence="1 2">
    <name type="scientific">Candidatus Muproteobacteria bacterium RBG_16_60_9</name>
    <dbReference type="NCBI Taxonomy" id="1817755"/>
    <lineage>
        <taxon>Bacteria</taxon>
        <taxon>Pseudomonadati</taxon>
        <taxon>Pseudomonadota</taxon>
        <taxon>Candidatus Muproteobacteria</taxon>
    </lineage>
</organism>
<protein>
    <submittedName>
        <fullName evidence="1">Uncharacterized protein</fullName>
    </submittedName>
</protein>
<gene>
    <name evidence="1" type="ORF">A2W18_01555</name>
</gene>
<proteinExistence type="predicted"/>
<sequence>MFTYLLQVIQDFERTHGHRPQVICLNPSHMQQFMEECPDLFAQETAMPLGFRILVLPESELPHPKAMWLPPRKHKTRRALPEKEVELIPWESRKQIRTDG</sequence>
<accession>A0A1F6V2N0</accession>
<dbReference type="EMBL" id="MFSP01000148">
    <property type="protein sequence ID" value="OGI63696.1"/>
    <property type="molecule type" value="Genomic_DNA"/>
</dbReference>
<evidence type="ECO:0000313" key="1">
    <source>
        <dbReference type="EMBL" id="OGI63696.1"/>
    </source>
</evidence>
<comment type="caution">
    <text evidence="1">The sequence shown here is derived from an EMBL/GenBank/DDBJ whole genome shotgun (WGS) entry which is preliminary data.</text>
</comment>
<name>A0A1F6V2N0_9PROT</name>
<reference evidence="1 2" key="1">
    <citation type="journal article" date="2016" name="Nat. Commun.">
        <title>Thousands of microbial genomes shed light on interconnected biogeochemical processes in an aquifer system.</title>
        <authorList>
            <person name="Anantharaman K."/>
            <person name="Brown C.T."/>
            <person name="Hug L.A."/>
            <person name="Sharon I."/>
            <person name="Castelle C.J."/>
            <person name="Probst A.J."/>
            <person name="Thomas B.C."/>
            <person name="Singh A."/>
            <person name="Wilkins M.J."/>
            <person name="Karaoz U."/>
            <person name="Brodie E.L."/>
            <person name="Williams K.H."/>
            <person name="Hubbard S.S."/>
            <person name="Banfield J.F."/>
        </authorList>
    </citation>
    <scope>NUCLEOTIDE SEQUENCE [LARGE SCALE GENOMIC DNA]</scope>
</reference>